<keyword evidence="2" id="KW-1185">Reference proteome</keyword>
<dbReference type="EMBL" id="CAJVRM010000099">
    <property type="protein sequence ID" value="CAG8974292.1"/>
    <property type="molecule type" value="Genomic_DNA"/>
</dbReference>
<evidence type="ECO:0000313" key="1">
    <source>
        <dbReference type="EMBL" id="CAG8974292.1"/>
    </source>
</evidence>
<proteinExistence type="predicted"/>
<comment type="caution">
    <text evidence="1">The sequence shown here is derived from an EMBL/GenBank/DDBJ whole genome shotgun (WGS) entry which is preliminary data.</text>
</comment>
<gene>
    <name evidence="1" type="ORF">HYALB_00011960</name>
</gene>
<dbReference type="AlphaFoldDB" id="A0A9N9LJZ3"/>
<reference evidence="1" key="1">
    <citation type="submission" date="2021-07" db="EMBL/GenBank/DDBJ databases">
        <authorList>
            <person name="Durling M."/>
        </authorList>
    </citation>
    <scope>NUCLEOTIDE SEQUENCE</scope>
</reference>
<protein>
    <submittedName>
        <fullName evidence="1">Uncharacterized protein</fullName>
    </submittedName>
</protein>
<organism evidence="1 2">
    <name type="scientific">Hymenoscyphus albidus</name>
    <dbReference type="NCBI Taxonomy" id="595503"/>
    <lineage>
        <taxon>Eukaryota</taxon>
        <taxon>Fungi</taxon>
        <taxon>Dikarya</taxon>
        <taxon>Ascomycota</taxon>
        <taxon>Pezizomycotina</taxon>
        <taxon>Leotiomycetes</taxon>
        <taxon>Helotiales</taxon>
        <taxon>Helotiaceae</taxon>
        <taxon>Hymenoscyphus</taxon>
    </lineage>
</organism>
<name>A0A9N9LJZ3_9HELO</name>
<sequence length="95" mass="9860">MTVPPMNGSLVGEMDHPAAVMSDAVLDALLVGVDAASRAKGRKAGVEGVEGNLWTGHQVLICKPDLCRPFGVVVGFAAAGLLLMERESRGRMPGC</sequence>
<evidence type="ECO:0000313" key="2">
    <source>
        <dbReference type="Proteomes" id="UP000701801"/>
    </source>
</evidence>
<dbReference type="Proteomes" id="UP000701801">
    <property type="component" value="Unassembled WGS sequence"/>
</dbReference>
<accession>A0A9N9LJZ3</accession>